<organism evidence="2 3">
    <name type="scientific">Rhodococcus wratislaviensis NBRC 100605</name>
    <dbReference type="NCBI Taxonomy" id="1219028"/>
    <lineage>
        <taxon>Bacteria</taxon>
        <taxon>Bacillati</taxon>
        <taxon>Actinomycetota</taxon>
        <taxon>Actinomycetes</taxon>
        <taxon>Mycobacteriales</taxon>
        <taxon>Nocardiaceae</taxon>
        <taxon>Rhodococcus</taxon>
    </lineage>
</organism>
<name>X0QD23_RHOWR</name>
<gene>
    <name evidence="2" type="ORF">RW1_084_00110</name>
</gene>
<evidence type="ECO:0000256" key="1">
    <source>
        <dbReference type="SAM" id="MobiDB-lite"/>
    </source>
</evidence>
<dbReference type="EMBL" id="BAWF01000084">
    <property type="protein sequence ID" value="GAF49457.1"/>
    <property type="molecule type" value="Genomic_DNA"/>
</dbReference>
<feature type="compositionally biased region" description="Basic and acidic residues" evidence="1">
    <location>
        <begin position="27"/>
        <end position="36"/>
    </location>
</feature>
<evidence type="ECO:0000313" key="2">
    <source>
        <dbReference type="EMBL" id="GAF49457.1"/>
    </source>
</evidence>
<protein>
    <submittedName>
        <fullName evidence="2">Uncharacterized protein</fullName>
    </submittedName>
</protein>
<evidence type="ECO:0000313" key="3">
    <source>
        <dbReference type="Proteomes" id="UP000019491"/>
    </source>
</evidence>
<dbReference type="AlphaFoldDB" id="X0QD23"/>
<feature type="compositionally biased region" description="Basic and acidic residues" evidence="1">
    <location>
        <begin position="46"/>
        <end position="82"/>
    </location>
</feature>
<proteinExistence type="predicted"/>
<reference evidence="2 3" key="1">
    <citation type="submission" date="2014-02" db="EMBL/GenBank/DDBJ databases">
        <title>Whole genome shotgun sequence of Rhodococcus wratislaviensis NBRC 100605.</title>
        <authorList>
            <person name="Hosoyama A."/>
            <person name="Tsuchikane K."/>
            <person name="Yoshida I."/>
            <person name="Ohji S."/>
            <person name="Ichikawa N."/>
            <person name="Yamazoe A."/>
            <person name="Fujita N."/>
        </authorList>
    </citation>
    <scope>NUCLEOTIDE SEQUENCE [LARGE SCALE GENOMIC DNA]</scope>
    <source>
        <strain evidence="2 3">NBRC 100605</strain>
    </source>
</reference>
<comment type="caution">
    <text evidence="2">The sequence shown here is derived from an EMBL/GenBank/DDBJ whole genome shotgun (WGS) entry which is preliminary data.</text>
</comment>
<feature type="region of interest" description="Disordered" evidence="1">
    <location>
        <begin position="27"/>
        <end position="82"/>
    </location>
</feature>
<dbReference type="Proteomes" id="UP000019491">
    <property type="component" value="Unassembled WGS sequence"/>
</dbReference>
<keyword evidence="3" id="KW-1185">Reference proteome</keyword>
<accession>X0QD23</accession>
<sequence length="82" mass="9193">MVGSAPKSTIAARTGVDRTYRRIRLENDDDEHDGHGVRCTYYDSRTQADRDTDERPGVQVDKRDGGGQEDCEPSKPARERLG</sequence>